<sequence>MSERRTVTLALVGAGNRGQTYASWIARHADRARLVAVAEPDPARRAAVAAHHPGVTGFGAWQDLLAAGVDVDAVIIATQDAEHAAPAIAFARAGRDLLLEKPIAPTERECREVVAAVTEAGVRLAVCHVLRYTPYTELLVDVLRSGVVGEIMSVEHLEPVGWWHAAHSYVRGPWRSETLASPMLLAKSCHDLDWLSYVTGRRVARVASFGDLGHFRPDKRPERAADRCLDCVLEPDCPYSAPKLYFPVLRERGAVWPVSAITDATDEAGLTEALRTGPYGRCVYACDNDVVDHQVLAIEFDGGATGTFTMTAFTEQTHRQTRIFGSHGRIVGDGERLSVLDFRTGRTVVHETGPTGDANAGDGHGGGDDGVMAAFVGSVATGDEEFRRSGPADSLAAHLAVFAAEHARHTGTVVAVPTP</sequence>
<reference evidence="4 5" key="1">
    <citation type="submission" date="2016-12" db="EMBL/GenBank/DDBJ databases">
        <title>The draft genome sequence of Actinophytocola xinjiangensis.</title>
        <authorList>
            <person name="Wang W."/>
            <person name="Yuan L."/>
        </authorList>
    </citation>
    <scope>NUCLEOTIDE SEQUENCE [LARGE SCALE GENOMIC DNA]</scope>
    <source>
        <strain evidence="4 5">CGMCC 4.4663</strain>
    </source>
</reference>
<comment type="similarity">
    <text evidence="1">Belongs to the Gfo/Idh/MocA family.</text>
</comment>
<organism evidence="4 5">
    <name type="scientific">Actinophytocola xinjiangensis</name>
    <dbReference type="NCBI Taxonomy" id="485602"/>
    <lineage>
        <taxon>Bacteria</taxon>
        <taxon>Bacillati</taxon>
        <taxon>Actinomycetota</taxon>
        <taxon>Actinomycetes</taxon>
        <taxon>Pseudonocardiales</taxon>
        <taxon>Pseudonocardiaceae</taxon>
    </lineage>
</organism>
<dbReference type="Proteomes" id="UP000185696">
    <property type="component" value="Unassembled WGS sequence"/>
</dbReference>
<evidence type="ECO:0000313" key="5">
    <source>
        <dbReference type="Proteomes" id="UP000185696"/>
    </source>
</evidence>
<dbReference type="PANTHER" id="PTHR43377:SF2">
    <property type="entry name" value="BINDING ROSSMANN FOLD OXIDOREDUCTASE, PUTATIVE (AFU_ORTHOLOGUE AFUA_4G00560)-RELATED"/>
    <property type="match status" value="1"/>
</dbReference>
<dbReference type="SUPFAM" id="SSF51735">
    <property type="entry name" value="NAD(P)-binding Rossmann-fold domains"/>
    <property type="match status" value="1"/>
</dbReference>
<evidence type="ECO:0000259" key="2">
    <source>
        <dbReference type="Pfam" id="PF01408"/>
    </source>
</evidence>
<gene>
    <name evidence="4" type="ORF">BLA60_03360</name>
</gene>
<proteinExistence type="inferred from homology"/>
<evidence type="ECO:0000256" key="1">
    <source>
        <dbReference type="ARBA" id="ARBA00010928"/>
    </source>
</evidence>
<feature type="domain" description="Gfo/Idh/MocA-like oxidoreductase N-terminal" evidence="2">
    <location>
        <begin position="9"/>
        <end position="127"/>
    </location>
</feature>
<dbReference type="GO" id="GO:0000166">
    <property type="term" value="F:nucleotide binding"/>
    <property type="evidence" value="ECO:0007669"/>
    <property type="project" value="InterPro"/>
</dbReference>
<dbReference type="EMBL" id="MSIF01000001">
    <property type="protein sequence ID" value="OLF14195.1"/>
    <property type="molecule type" value="Genomic_DNA"/>
</dbReference>
<dbReference type="InterPro" id="IPR000683">
    <property type="entry name" value="Gfo/Idh/MocA-like_OxRdtase_N"/>
</dbReference>
<evidence type="ECO:0000313" key="4">
    <source>
        <dbReference type="EMBL" id="OLF14195.1"/>
    </source>
</evidence>
<dbReference type="InterPro" id="IPR036291">
    <property type="entry name" value="NAD(P)-bd_dom_sf"/>
</dbReference>
<evidence type="ECO:0000259" key="3">
    <source>
        <dbReference type="Pfam" id="PF02894"/>
    </source>
</evidence>
<dbReference type="Gene3D" id="3.40.50.720">
    <property type="entry name" value="NAD(P)-binding Rossmann-like Domain"/>
    <property type="match status" value="1"/>
</dbReference>
<accession>A0A7Z0WRV7</accession>
<keyword evidence="5" id="KW-1185">Reference proteome</keyword>
<dbReference type="Pfam" id="PF01408">
    <property type="entry name" value="GFO_IDH_MocA"/>
    <property type="match status" value="1"/>
</dbReference>
<dbReference type="RefSeq" id="WP_075131142.1">
    <property type="nucleotide sequence ID" value="NZ_MSIF01000001.1"/>
</dbReference>
<dbReference type="InterPro" id="IPR051450">
    <property type="entry name" value="Gfo/Idh/MocA_Oxidoreductases"/>
</dbReference>
<dbReference type="Pfam" id="PF02894">
    <property type="entry name" value="GFO_IDH_MocA_C"/>
    <property type="match status" value="1"/>
</dbReference>
<dbReference type="PANTHER" id="PTHR43377">
    <property type="entry name" value="BILIVERDIN REDUCTASE A"/>
    <property type="match status" value="1"/>
</dbReference>
<dbReference type="InterPro" id="IPR004104">
    <property type="entry name" value="Gfo/Idh/MocA-like_OxRdtase_C"/>
</dbReference>
<protein>
    <submittedName>
        <fullName evidence="4">Oxidoreductase</fullName>
    </submittedName>
</protein>
<dbReference type="OrthoDB" id="9815825at2"/>
<feature type="domain" description="Gfo/Idh/MocA-like oxidoreductase C-terminal" evidence="3">
    <location>
        <begin position="143"/>
        <end position="333"/>
    </location>
</feature>
<name>A0A7Z0WRV7_9PSEU</name>
<dbReference type="SUPFAM" id="SSF55347">
    <property type="entry name" value="Glyceraldehyde-3-phosphate dehydrogenase-like, C-terminal domain"/>
    <property type="match status" value="1"/>
</dbReference>
<dbReference type="Gene3D" id="3.30.360.10">
    <property type="entry name" value="Dihydrodipicolinate Reductase, domain 2"/>
    <property type="match status" value="1"/>
</dbReference>
<comment type="caution">
    <text evidence="4">The sequence shown here is derived from an EMBL/GenBank/DDBJ whole genome shotgun (WGS) entry which is preliminary data.</text>
</comment>
<dbReference type="AlphaFoldDB" id="A0A7Z0WRV7"/>